<accession>A0A8H4RDV8</accession>
<keyword evidence="2" id="KW-1185">Reference proteome</keyword>
<evidence type="ECO:0000313" key="2">
    <source>
        <dbReference type="Proteomes" id="UP000566819"/>
    </source>
</evidence>
<dbReference type="Proteomes" id="UP000566819">
    <property type="component" value="Unassembled WGS sequence"/>
</dbReference>
<dbReference type="EMBL" id="JAAMPI010001077">
    <property type="protein sequence ID" value="KAF4626826.1"/>
    <property type="molecule type" value="Genomic_DNA"/>
</dbReference>
<protein>
    <submittedName>
        <fullName evidence="1">Uncharacterized protein</fullName>
    </submittedName>
</protein>
<sequence>MSKPSRSANQRLSILESDTTPEFKILNTLGRSDSTTAVADALQDIDKLTSVAVSKIEQDGPRPLGNYLWELCLQKKAIPNPITGAALVYDAWDPTWTSQDKQKFLRMTIPRREAETAIRAACIWFVRAADRLWANIVKKRGGNAGGKMYEKKHWEGWNCGRRSIWKKGLKAAQATFTDVENTKLIEDALAQIKRVTDEEQFY</sequence>
<reference evidence="1 2" key="1">
    <citation type="submission" date="2020-03" db="EMBL/GenBank/DDBJ databases">
        <title>Draft Genome Sequence of Cudoniella acicularis.</title>
        <authorList>
            <person name="Buettner E."/>
            <person name="Kellner H."/>
        </authorList>
    </citation>
    <scope>NUCLEOTIDE SEQUENCE [LARGE SCALE GENOMIC DNA]</scope>
    <source>
        <strain evidence="1 2">DSM 108380</strain>
    </source>
</reference>
<dbReference type="OrthoDB" id="3350591at2759"/>
<organism evidence="1 2">
    <name type="scientific">Cudoniella acicularis</name>
    <dbReference type="NCBI Taxonomy" id="354080"/>
    <lineage>
        <taxon>Eukaryota</taxon>
        <taxon>Fungi</taxon>
        <taxon>Dikarya</taxon>
        <taxon>Ascomycota</taxon>
        <taxon>Pezizomycotina</taxon>
        <taxon>Leotiomycetes</taxon>
        <taxon>Helotiales</taxon>
        <taxon>Tricladiaceae</taxon>
        <taxon>Cudoniella</taxon>
    </lineage>
</organism>
<dbReference type="AlphaFoldDB" id="A0A8H4RDV8"/>
<name>A0A8H4RDV8_9HELO</name>
<evidence type="ECO:0000313" key="1">
    <source>
        <dbReference type="EMBL" id="KAF4626826.1"/>
    </source>
</evidence>
<gene>
    <name evidence="1" type="ORF">G7Y89_g11330</name>
</gene>
<comment type="caution">
    <text evidence="1">The sequence shown here is derived from an EMBL/GenBank/DDBJ whole genome shotgun (WGS) entry which is preliminary data.</text>
</comment>
<proteinExistence type="predicted"/>